<organism evidence="2 3">
    <name type="scientific">Xanthomonas vesicatoria ATCC 35937</name>
    <dbReference type="NCBI Taxonomy" id="925775"/>
    <lineage>
        <taxon>Bacteria</taxon>
        <taxon>Pseudomonadati</taxon>
        <taxon>Pseudomonadota</taxon>
        <taxon>Gammaproteobacteria</taxon>
        <taxon>Lysobacterales</taxon>
        <taxon>Lysobacteraceae</taxon>
        <taxon>Xanthomonas</taxon>
    </lineage>
</organism>
<evidence type="ECO:0000313" key="3">
    <source>
        <dbReference type="Proteomes" id="UP000003299"/>
    </source>
</evidence>
<proteinExistence type="predicted"/>
<gene>
    <name evidence="2" type="ORF">XVE_1916</name>
</gene>
<dbReference type="AlphaFoldDB" id="F0BCT8"/>
<comment type="caution">
    <text evidence="2">The sequence shown here is derived from an EMBL/GenBank/DDBJ whole genome shotgun (WGS) entry which is preliminary data.</text>
</comment>
<dbReference type="EMBL" id="AEQV01000056">
    <property type="protein sequence ID" value="EGD09755.1"/>
    <property type="molecule type" value="Genomic_DNA"/>
</dbReference>
<feature type="transmembrane region" description="Helical" evidence="1">
    <location>
        <begin position="37"/>
        <end position="54"/>
    </location>
</feature>
<reference evidence="2 3" key="1">
    <citation type="journal article" date="2011" name="BMC Genomics">
        <title>Comparative genomics reveals diversity among xanthomonads infecting tomato and pepper.</title>
        <authorList>
            <person name="Potnis N."/>
            <person name="Krasileva K."/>
            <person name="Chow V."/>
            <person name="Almeida N.F."/>
            <person name="Patil P.B."/>
            <person name="Ryan R.P."/>
            <person name="Sharlach M."/>
            <person name="Behlau F."/>
            <person name="Dow J.M."/>
            <person name="Momol M.T."/>
            <person name="White F.F."/>
            <person name="Preston J.F."/>
            <person name="Vinatzer B.A."/>
            <person name="Koebnik R."/>
            <person name="Setubal J.C."/>
            <person name="Norman D.J."/>
            <person name="Staskawicz B.J."/>
            <person name="Jones J.B."/>
        </authorList>
    </citation>
    <scope>NUCLEOTIDE SEQUENCE [LARGE SCALE GENOMIC DNA]</scope>
    <source>
        <strain evidence="2 3">ATCC 35937</strain>
    </source>
</reference>
<keyword evidence="1" id="KW-0812">Transmembrane</keyword>
<keyword evidence="1" id="KW-1133">Transmembrane helix</keyword>
<feature type="transmembrane region" description="Helical" evidence="1">
    <location>
        <begin position="12"/>
        <end position="31"/>
    </location>
</feature>
<dbReference type="Proteomes" id="UP000003299">
    <property type="component" value="Unassembled WGS sequence"/>
</dbReference>
<protein>
    <submittedName>
        <fullName evidence="2">Uncharacterized protein</fullName>
    </submittedName>
</protein>
<sequence>MPNGRYAVVDLFRAAFYLVVLVGAAVCLFALFGRVAFIVFAVCVLVAPLFVSAARKGGR</sequence>
<evidence type="ECO:0000256" key="1">
    <source>
        <dbReference type="SAM" id="Phobius"/>
    </source>
</evidence>
<evidence type="ECO:0000313" key="2">
    <source>
        <dbReference type="EMBL" id="EGD09755.1"/>
    </source>
</evidence>
<keyword evidence="1" id="KW-0472">Membrane</keyword>
<accession>F0BCT8</accession>
<name>F0BCT8_9XANT</name>